<gene>
    <name evidence="9" type="ORF">PYTT_1767</name>
</gene>
<dbReference type="PANTHER" id="PTHR40074:SF2">
    <property type="entry name" value="O-ACETYLTRANSFERASE WECH"/>
    <property type="match status" value="1"/>
</dbReference>
<evidence type="ECO:0000256" key="6">
    <source>
        <dbReference type="ARBA" id="ARBA00023136"/>
    </source>
</evidence>
<evidence type="ECO:0000313" key="9">
    <source>
        <dbReference type="EMBL" id="SEH92498.1"/>
    </source>
</evidence>
<keyword evidence="4 7" id="KW-0812">Transmembrane</keyword>
<dbReference type="OrthoDB" id="65129at2"/>
<organism evidence="9 10">
    <name type="scientific">Akkermansia glycaniphila</name>
    <dbReference type="NCBI Taxonomy" id="1679444"/>
    <lineage>
        <taxon>Bacteria</taxon>
        <taxon>Pseudomonadati</taxon>
        <taxon>Verrucomicrobiota</taxon>
        <taxon>Verrucomicrobiia</taxon>
        <taxon>Verrucomicrobiales</taxon>
        <taxon>Akkermansiaceae</taxon>
        <taxon>Akkermansia</taxon>
    </lineage>
</organism>
<comment type="subcellular location">
    <subcellularLocation>
        <location evidence="1">Cell membrane</location>
        <topology evidence="1">Multi-pass membrane protein</topology>
    </subcellularLocation>
</comment>
<evidence type="ECO:0000256" key="7">
    <source>
        <dbReference type="SAM" id="Phobius"/>
    </source>
</evidence>
<keyword evidence="9" id="KW-0012">Acyltransferase</keyword>
<feature type="transmembrane region" description="Helical" evidence="7">
    <location>
        <begin position="352"/>
        <end position="374"/>
    </location>
</feature>
<feature type="transmembrane region" description="Helical" evidence="7">
    <location>
        <begin position="251"/>
        <end position="270"/>
    </location>
</feature>
<sequence>MNTNLLPPDGRNHIAWVDLLRIVACFLVVLAHCCDPFVGNFSDKTDFMSGALWGSFVRPCVPLFAMISGVLLFPVKMDMRTFYARRLKRVVIPLVVWSLALPLMYYAYFATGVQTSSPNIVMDSYTWSATAEKLYLFLFNFNYDTTPLWYLYMLVGLYLFMPIMGVWLNQAPRKDVKLFLWIWGVSMVLPVVQVAAPFLGYEGNYGSMGLLGVCLWNPYGMLYNFAGFMGYMVLGHYLVKYPLDWSWAKTWAISLLLLGVGYAVSSIGFFEMQKYFPGDYANLEIPWYFSGINVFMMTFAMFALLSKVRVKGSRMMSRVAELTFGIYLCHFVLVQCSYDFVKYLDLPVPGYVQIPVIAVIAFLISLALVWLLSLTRLTRRSIM</sequence>
<feature type="domain" description="Acyltransferase 3" evidence="8">
    <location>
        <begin position="14"/>
        <end position="373"/>
    </location>
</feature>
<evidence type="ECO:0000313" key="10">
    <source>
        <dbReference type="Proteomes" id="UP000176204"/>
    </source>
</evidence>
<dbReference type="STRING" id="1679444.PYTT_1767"/>
<dbReference type="PATRIC" id="fig|1679444.3.peg.1732"/>
<accession>A0A1C7P996</accession>
<dbReference type="InterPro" id="IPR002656">
    <property type="entry name" value="Acyl_transf_3_dom"/>
</dbReference>
<evidence type="ECO:0000259" key="8">
    <source>
        <dbReference type="Pfam" id="PF01757"/>
    </source>
</evidence>
<dbReference type="GO" id="GO:0009246">
    <property type="term" value="P:enterobacterial common antigen biosynthetic process"/>
    <property type="evidence" value="ECO:0007669"/>
    <property type="project" value="TreeGrafter"/>
</dbReference>
<protein>
    <submittedName>
        <fullName evidence="9">Acyltransferase family</fullName>
    </submittedName>
</protein>
<evidence type="ECO:0000256" key="1">
    <source>
        <dbReference type="ARBA" id="ARBA00004651"/>
    </source>
</evidence>
<feature type="transmembrane region" description="Helical" evidence="7">
    <location>
        <begin position="221"/>
        <end position="239"/>
    </location>
</feature>
<dbReference type="PANTHER" id="PTHR40074">
    <property type="entry name" value="O-ACETYLTRANSFERASE WECH"/>
    <property type="match status" value="1"/>
</dbReference>
<evidence type="ECO:0000256" key="2">
    <source>
        <dbReference type="ARBA" id="ARBA00007400"/>
    </source>
</evidence>
<dbReference type="GO" id="GO:0005886">
    <property type="term" value="C:plasma membrane"/>
    <property type="evidence" value="ECO:0007669"/>
    <property type="project" value="UniProtKB-SubCell"/>
</dbReference>
<dbReference type="KEGG" id="agl:PYTT_1767"/>
<feature type="transmembrane region" description="Helical" evidence="7">
    <location>
        <begin position="285"/>
        <end position="306"/>
    </location>
</feature>
<dbReference type="AlphaFoldDB" id="A0A1C7P996"/>
<evidence type="ECO:0000256" key="4">
    <source>
        <dbReference type="ARBA" id="ARBA00022692"/>
    </source>
</evidence>
<dbReference type="Proteomes" id="UP000176204">
    <property type="component" value="Chromosome I"/>
</dbReference>
<dbReference type="GO" id="GO:0016413">
    <property type="term" value="F:O-acetyltransferase activity"/>
    <property type="evidence" value="ECO:0007669"/>
    <property type="project" value="TreeGrafter"/>
</dbReference>
<feature type="transmembrane region" description="Helical" evidence="7">
    <location>
        <begin position="318"/>
        <end position="340"/>
    </location>
</feature>
<comment type="similarity">
    <text evidence="2">Belongs to the acyltransferase 3 family.</text>
</comment>
<dbReference type="RefSeq" id="WP_067777740.1">
    <property type="nucleotide sequence ID" value="NZ_LIGX01000041.1"/>
</dbReference>
<evidence type="ECO:0000256" key="5">
    <source>
        <dbReference type="ARBA" id="ARBA00022989"/>
    </source>
</evidence>
<keyword evidence="10" id="KW-1185">Reference proteome</keyword>
<name>A0A1C7P996_9BACT</name>
<proteinExistence type="inferred from homology"/>
<dbReference type="EMBL" id="LT629973">
    <property type="protein sequence ID" value="SEH92498.1"/>
    <property type="molecule type" value="Genomic_DNA"/>
</dbReference>
<keyword evidence="9" id="KW-0808">Transferase</keyword>
<feature type="transmembrane region" description="Helical" evidence="7">
    <location>
        <begin position="180"/>
        <end position="201"/>
    </location>
</feature>
<feature type="transmembrane region" description="Helical" evidence="7">
    <location>
        <begin position="149"/>
        <end position="168"/>
    </location>
</feature>
<dbReference type="Pfam" id="PF01757">
    <property type="entry name" value="Acyl_transf_3"/>
    <property type="match status" value="1"/>
</dbReference>
<feature type="transmembrane region" description="Helical" evidence="7">
    <location>
        <begin position="87"/>
        <end position="108"/>
    </location>
</feature>
<keyword evidence="3" id="KW-1003">Cell membrane</keyword>
<evidence type="ECO:0000256" key="3">
    <source>
        <dbReference type="ARBA" id="ARBA00022475"/>
    </source>
</evidence>
<keyword evidence="6 7" id="KW-0472">Membrane</keyword>
<feature type="transmembrane region" description="Helical" evidence="7">
    <location>
        <begin position="51"/>
        <end position="75"/>
    </location>
</feature>
<keyword evidence="5 7" id="KW-1133">Transmembrane helix</keyword>
<feature type="transmembrane region" description="Helical" evidence="7">
    <location>
        <begin position="12"/>
        <end position="31"/>
    </location>
</feature>
<reference evidence="10" key="1">
    <citation type="submission" date="2016-09" db="EMBL/GenBank/DDBJ databases">
        <authorList>
            <person name="Koehorst J."/>
        </authorList>
    </citation>
    <scope>NUCLEOTIDE SEQUENCE [LARGE SCALE GENOMIC DNA]</scope>
</reference>